<comment type="similarity">
    <text evidence="1">Belongs to the sigma-70 factor family. ECF subfamily.</text>
</comment>
<gene>
    <name evidence="8" type="ORF">JQN70_17125</name>
</gene>
<feature type="domain" description="RNA polymerase sigma-70 region 2" evidence="6">
    <location>
        <begin position="15"/>
        <end position="78"/>
    </location>
</feature>
<organism evidence="8 9">
    <name type="scientific">Phycicoccus sonneratiae</name>
    <dbReference type="NCBI Taxonomy" id="2807628"/>
    <lineage>
        <taxon>Bacteria</taxon>
        <taxon>Bacillati</taxon>
        <taxon>Actinomycetota</taxon>
        <taxon>Actinomycetes</taxon>
        <taxon>Micrococcales</taxon>
        <taxon>Intrasporangiaceae</taxon>
        <taxon>Phycicoccus</taxon>
    </lineage>
</organism>
<dbReference type="InterPro" id="IPR013324">
    <property type="entry name" value="RNA_pol_sigma_r3/r4-like"/>
</dbReference>
<dbReference type="SUPFAM" id="SSF88659">
    <property type="entry name" value="Sigma3 and sigma4 domains of RNA polymerase sigma factors"/>
    <property type="match status" value="1"/>
</dbReference>
<dbReference type="InterPro" id="IPR013325">
    <property type="entry name" value="RNA_pol_sigma_r2"/>
</dbReference>
<name>A0ABS2CQG1_9MICO</name>
<dbReference type="NCBIfam" id="TIGR02983">
    <property type="entry name" value="SigE-fam_strep"/>
    <property type="match status" value="1"/>
</dbReference>
<evidence type="ECO:0000256" key="1">
    <source>
        <dbReference type="ARBA" id="ARBA00010641"/>
    </source>
</evidence>
<dbReference type="Pfam" id="PF04542">
    <property type="entry name" value="Sigma70_r2"/>
    <property type="match status" value="1"/>
</dbReference>
<dbReference type="SUPFAM" id="SSF88946">
    <property type="entry name" value="Sigma2 domain of RNA polymerase sigma factors"/>
    <property type="match status" value="1"/>
</dbReference>
<evidence type="ECO:0000256" key="3">
    <source>
        <dbReference type="ARBA" id="ARBA00023082"/>
    </source>
</evidence>
<dbReference type="Gene3D" id="1.10.1740.10">
    <property type="match status" value="1"/>
</dbReference>
<dbReference type="CDD" id="cd06171">
    <property type="entry name" value="Sigma70_r4"/>
    <property type="match status" value="1"/>
</dbReference>
<reference evidence="8" key="1">
    <citation type="submission" date="2021-02" db="EMBL/GenBank/DDBJ databases">
        <title>Phycicoccus sp. MQZ13P-5T, whole genome shotgun sequence.</title>
        <authorList>
            <person name="Tuo L."/>
        </authorList>
    </citation>
    <scope>NUCLEOTIDE SEQUENCE</scope>
    <source>
        <strain evidence="8">MQZ13P-5</strain>
    </source>
</reference>
<evidence type="ECO:0000256" key="5">
    <source>
        <dbReference type="ARBA" id="ARBA00023163"/>
    </source>
</evidence>
<keyword evidence="4" id="KW-0238">DNA-binding</keyword>
<dbReference type="EMBL" id="JAFDVD010000021">
    <property type="protein sequence ID" value="MBM6402123.1"/>
    <property type="molecule type" value="Genomic_DNA"/>
</dbReference>
<evidence type="ECO:0000313" key="8">
    <source>
        <dbReference type="EMBL" id="MBM6402123.1"/>
    </source>
</evidence>
<dbReference type="InterPro" id="IPR014325">
    <property type="entry name" value="RNA_pol_sigma-E_actinobac"/>
</dbReference>
<dbReference type="RefSeq" id="WP_204132592.1">
    <property type="nucleotide sequence ID" value="NZ_JAFDVD010000021.1"/>
</dbReference>
<comment type="caution">
    <text evidence="8">The sequence shown here is derived from an EMBL/GenBank/DDBJ whole genome shotgun (WGS) entry which is preliminary data.</text>
</comment>
<keyword evidence="3" id="KW-0731">Sigma factor</keyword>
<sequence length="179" mass="19866">MARRDGDDFLDFAAAMGPRMRRTAFLLCGDWDRAGDIVQESLIRLYVAWPRLEPGPGMSSYARRTVVHVHADWARKRSSQEVVTDVLPQQQVDDATAGIPERVVLMNALAALPERQRACVVLRYYEDLGVAEVATLLGCREGTVKSQTARGIGALRRAYQRAGGDLGVDDRGPREEPAW</sequence>
<evidence type="ECO:0000256" key="2">
    <source>
        <dbReference type="ARBA" id="ARBA00023015"/>
    </source>
</evidence>
<evidence type="ECO:0000256" key="4">
    <source>
        <dbReference type="ARBA" id="ARBA00023125"/>
    </source>
</evidence>
<dbReference type="InterPro" id="IPR039425">
    <property type="entry name" value="RNA_pol_sigma-70-like"/>
</dbReference>
<dbReference type="Gene3D" id="1.10.10.10">
    <property type="entry name" value="Winged helix-like DNA-binding domain superfamily/Winged helix DNA-binding domain"/>
    <property type="match status" value="1"/>
</dbReference>
<evidence type="ECO:0000313" key="9">
    <source>
        <dbReference type="Proteomes" id="UP001430172"/>
    </source>
</evidence>
<protein>
    <submittedName>
        <fullName evidence="8">SigE family RNA polymerase sigma factor</fullName>
    </submittedName>
</protein>
<dbReference type="InterPro" id="IPR007627">
    <property type="entry name" value="RNA_pol_sigma70_r2"/>
</dbReference>
<dbReference type="InterPro" id="IPR014284">
    <property type="entry name" value="RNA_pol_sigma-70_dom"/>
</dbReference>
<dbReference type="Proteomes" id="UP001430172">
    <property type="component" value="Unassembled WGS sequence"/>
</dbReference>
<dbReference type="NCBIfam" id="TIGR02937">
    <property type="entry name" value="sigma70-ECF"/>
    <property type="match status" value="1"/>
</dbReference>
<proteinExistence type="inferred from homology"/>
<keyword evidence="9" id="KW-1185">Reference proteome</keyword>
<dbReference type="Pfam" id="PF08281">
    <property type="entry name" value="Sigma70_r4_2"/>
    <property type="match status" value="1"/>
</dbReference>
<feature type="domain" description="RNA polymerase sigma factor 70 region 4 type 2" evidence="7">
    <location>
        <begin position="104"/>
        <end position="152"/>
    </location>
</feature>
<evidence type="ECO:0000259" key="7">
    <source>
        <dbReference type="Pfam" id="PF08281"/>
    </source>
</evidence>
<keyword evidence="2" id="KW-0805">Transcription regulation</keyword>
<accession>A0ABS2CQG1</accession>
<dbReference type="InterPro" id="IPR013249">
    <property type="entry name" value="RNA_pol_sigma70_r4_t2"/>
</dbReference>
<keyword evidence="5" id="KW-0804">Transcription</keyword>
<dbReference type="PANTHER" id="PTHR43133">
    <property type="entry name" value="RNA POLYMERASE ECF-TYPE SIGMA FACTO"/>
    <property type="match status" value="1"/>
</dbReference>
<evidence type="ECO:0000259" key="6">
    <source>
        <dbReference type="Pfam" id="PF04542"/>
    </source>
</evidence>
<dbReference type="PANTHER" id="PTHR43133:SF50">
    <property type="entry name" value="ECF RNA POLYMERASE SIGMA FACTOR SIGM"/>
    <property type="match status" value="1"/>
</dbReference>
<dbReference type="InterPro" id="IPR036388">
    <property type="entry name" value="WH-like_DNA-bd_sf"/>
</dbReference>